<dbReference type="Proteomes" id="UP000824230">
    <property type="component" value="Unassembled WGS sequence"/>
</dbReference>
<keyword evidence="1" id="KW-0472">Membrane</keyword>
<evidence type="ECO:0008006" key="4">
    <source>
        <dbReference type="Google" id="ProtNLM"/>
    </source>
</evidence>
<feature type="transmembrane region" description="Helical" evidence="1">
    <location>
        <begin position="43"/>
        <end position="64"/>
    </location>
</feature>
<evidence type="ECO:0000256" key="1">
    <source>
        <dbReference type="SAM" id="Phobius"/>
    </source>
</evidence>
<evidence type="ECO:0000313" key="3">
    <source>
        <dbReference type="Proteomes" id="UP000824230"/>
    </source>
</evidence>
<sequence length="186" mass="20810">MNEEFPKEIYQKACEHLTPSSGSLREVYAVKKPKKYPRFKRKAFAATAASAALICSLSVGVLAASDTDIRQAAGEAVRQIAMVFKNVTVDQEASTPYETVLHAEDGTKITVVHEYGENGEYYVTLVYHEDSRRLGLTIGDKEIDITDPLREKGVYTQDYTFEGEERRLTVTGTPEDPELETEILIK</sequence>
<reference evidence="2" key="1">
    <citation type="journal article" date="2021" name="PeerJ">
        <title>Extensive microbial diversity within the chicken gut microbiome revealed by metagenomics and culture.</title>
        <authorList>
            <person name="Gilroy R."/>
            <person name="Ravi A."/>
            <person name="Getino M."/>
            <person name="Pursley I."/>
            <person name="Horton D.L."/>
            <person name="Alikhan N.F."/>
            <person name="Baker D."/>
            <person name="Gharbi K."/>
            <person name="Hall N."/>
            <person name="Watson M."/>
            <person name="Adriaenssens E.M."/>
            <person name="Foster-Nyarko E."/>
            <person name="Jarju S."/>
            <person name="Secka A."/>
            <person name="Antonio M."/>
            <person name="Oren A."/>
            <person name="Chaudhuri R.R."/>
            <person name="La Ragione R."/>
            <person name="Hildebrand F."/>
            <person name="Pallen M.J."/>
        </authorList>
    </citation>
    <scope>NUCLEOTIDE SEQUENCE</scope>
    <source>
        <strain evidence="2">ChiHjej12B11-1927</strain>
    </source>
</reference>
<comment type="caution">
    <text evidence="2">The sequence shown here is derived from an EMBL/GenBank/DDBJ whole genome shotgun (WGS) entry which is preliminary data.</text>
</comment>
<keyword evidence="1" id="KW-1133">Transmembrane helix</keyword>
<reference evidence="2" key="2">
    <citation type="submission" date="2021-04" db="EMBL/GenBank/DDBJ databases">
        <authorList>
            <person name="Gilroy R."/>
        </authorList>
    </citation>
    <scope>NUCLEOTIDE SEQUENCE</scope>
    <source>
        <strain evidence="2">ChiHjej12B11-1927</strain>
    </source>
</reference>
<dbReference type="EMBL" id="DXFG01000165">
    <property type="protein sequence ID" value="HIX37850.1"/>
    <property type="molecule type" value="Genomic_DNA"/>
</dbReference>
<name>A0A9D2ANE5_9FIRM</name>
<proteinExistence type="predicted"/>
<organism evidence="2 3">
    <name type="scientific">Candidatus Blautia pullistercoris</name>
    <dbReference type="NCBI Taxonomy" id="2838499"/>
    <lineage>
        <taxon>Bacteria</taxon>
        <taxon>Bacillati</taxon>
        <taxon>Bacillota</taxon>
        <taxon>Clostridia</taxon>
        <taxon>Lachnospirales</taxon>
        <taxon>Lachnospiraceae</taxon>
        <taxon>Blautia</taxon>
    </lineage>
</organism>
<keyword evidence="1" id="KW-0812">Transmembrane</keyword>
<protein>
    <recommendedName>
        <fullName evidence="4">DUF4179 domain-containing protein</fullName>
    </recommendedName>
</protein>
<gene>
    <name evidence="2" type="ORF">H9738_08285</name>
</gene>
<evidence type="ECO:0000313" key="2">
    <source>
        <dbReference type="EMBL" id="HIX37850.1"/>
    </source>
</evidence>
<accession>A0A9D2ANE5</accession>
<dbReference type="AlphaFoldDB" id="A0A9D2ANE5"/>